<comment type="caution">
    <text evidence="1">The sequence shown here is derived from an EMBL/GenBank/DDBJ whole genome shotgun (WGS) entry which is preliminary data.</text>
</comment>
<reference evidence="1 2" key="1">
    <citation type="journal article" date="2020" name="Nat. Commun.">
        <title>Genome of Tripterygium wilfordii and identification of cytochrome P450 involved in triptolide biosynthesis.</title>
        <authorList>
            <person name="Tu L."/>
            <person name="Su P."/>
            <person name="Zhang Z."/>
            <person name="Gao L."/>
            <person name="Wang J."/>
            <person name="Hu T."/>
            <person name="Zhou J."/>
            <person name="Zhang Y."/>
            <person name="Zhao Y."/>
            <person name="Liu Y."/>
            <person name="Song Y."/>
            <person name="Tong Y."/>
            <person name="Lu Y."/>
            <person name="Yang J."/>
            <person name="Xu C."/>
            <person name="Jia M."/>
            <person name="Peters R.J."/>
            <person name="Huang L."/>
            <person name="Gao W."/>
        </authorList>
    </citation>
    <scope>NUCLEOTIDE SEQUENCE [LARGE SCALE GENOMIC DNA]</scope>
    <source>
        <strain evidence="2">cv. XIE 37</strain>
        <tissue evidence="1">Leaf</tissue>
    </source>
</reference>
<dbReference type="AlphaFoldDB" id="A0A7J7CRT3"/>
<proteinExistence type="predicted"/>
<dbReference type="EMBL" id="JAAARO010000014">
    <property type="protein sequence ID" value="KAF5736771.1"/>
    <property type="molecule type" value="Genomic_DNA"/>
</dbReference>
<protein>
    <submittedName>
        <fullName evidence="1">Uncharacterized protein</fullName>
    </submittedName>
</protein>
<evidence type="ECO:0000313" key="1">
    <source>
        <dbReference type="EMBL" id="KAF5736771.1"/>
    </source>
</evidence>
<organism evidence="1 2">
    <name type="scientific">Tripterygium wilfordii</name>
    <name type="common">Thunder God vine</name>
    <dbReference type="NCBI Taxonomy" id="458696"/>
    <lineage>
        <taxon>Eukaryota</taxon>
        <taxon>Viridiplantae</taxon>
        <taxon>Streptophyta</taxon>
        <taxon>Embryophyta</taxon>
        <taxon>Tracheophyta</taxon>
        <taxon>Spermatophyta</taxon>
        <taxon>Magnoliopsida</taxon>
        <taxon>eudicotyledons</taxon>
        <taxon>Gunneridae</taxon>
        <taxon>Pentapetalae</taxon>
        <taxon>rosids</taxon>
        <taxon>fabids</taxon>
        <taxon>Celastrales</taxon>
        <taxon>Celastraceae</taxon>
        <taxon>Tripterygium</taxon>
    </lineage>
</organism>
<keyword evidence="2" id="KW-1185">Reference proteome</keyword>
<evidence type="ECO:0000313" key="2">
    <source>
        <dbReference type="Proteomes" id="UP000593562"/>
    </source>
</evidence>
<gene>
    <name evidence="1" type="ORF">HS088_TW14G00925</name>
</gene>
<accession>A0A7J7CRT3</accession>
<sequence length="186" mass="19908">MVLVLLYYPTILIRGLFVDIEDAANLMVDVGGEGRRGGREAAGASLEKSVSLSSHASESSLPASKSRLTRKRFLSVTATGEQSMPGTTSKFDKADNELERASCSDNISSSHVPVACIETAGTGTVKDSSDWKVGGISIDSMYCETIEDALSGLEELVNRVKWTKGLLQSGMSSSKNVSWKFVEHLA</sequence>
<name>A0A7J7CRT3_TRIWF</name>
<dbReference type="Proteomes" id="UP000593562">
    <property type="component" value="Unassembled WGS sequence"/>
</dbReference>
<dbReference type="InParanoid" id="A0A7J7CRT3"/>